<proteinExistence type="predicted"/>
<dbReference type="InParanoid" id="B0CT82"/>
<name>B0CT82_LACBS</name>
<protein>
    <submittedName>
        <fullName evidence="2">Predicted protein</fullName>
    </submittedName>
</protein>
<evidence type="ECO:0000313" key="2">
    <source>
        <dbReference type="EMBL" id="EDR14415.1"/>
    </source>
</evidence>
<feature type="region of interest" description="Disordered" evidence="1">
    <location>
        <begin position="30"/>
        <end position="52"/>
    </location>
</feature>
<accession>B0CT82</accession>
<dbReference type="Proteomes" id="UP000001194">
    <property type="component" value="Unassembled WGS sequence"/>
</dbReference>
<dbReference type="HOGENOM" id="CLU_2292181_0_0_1"/>
<dbReference type="KEGG" id="lbc:LACBIDRAFT_322376"/>
<dbReference type="RefSeq" id="XP_001874974.1">
    <property type="nucleotide sequence ID" value="XM_001874939.1"/>
</dbReference>
<reference evidence="2 3" key="1">
    <citation type="journal article" date="2008" name="Nature">
        <title>The genome of Laccaria bicolor provides insights into mycorrhizal symbiosis.</title>
        <authorList>
            <person name="Martin F."/>
            <person name="Aerts A."/>
            <person name="Ahren D."/>
            <person name="Brun A."/>
            <person name="Danchin E.G.J."/>
            <person name="Duchaussoy F."/>
            <person name="Gibon J."/>
            <person name="Kohler A."/>
            <person name="Lindquist E."/>
            <person name="Pereda V."/>
            <person name="Salamov A."/>
            <person name="Shapiro H.J."/>
            <person name="Wuyts J."/>
            <person name="Blaudez D."/>
            <person name="Buee M."/>
            <person name="Brokstein P."/>
            <person name="Canbaeck B."/>
            <person name="Cohen D."/>
            <person name="Courty P.E."/>
            <person name="Coutinho P.M."/>
            <person name="Delaruelle C."/>
            <person name="Detter J.C."/>
            <person name="Deveau A."/>
            <person name="DiFazio S."/>
            <person name="Duplessis S."/>
            <person name="Fraissinet-Tachet L."/>
            <person name="Lucic E."/>
            <person name="Frey-Klett P."/>
            <person name="Fourrey C."/>
            <person name="Feussner I."/>
            <person name="Gay G."/>
            <person name="Grimwood J."/>
            <person name="Hoegger P.J."/>
            <person name="Jain P."/>
            <person name="Kilaru S."/>
            <person name="Labbe J."/>
            <person name="Lin Y.C."/>
            <person name="Legue V."/>
            <person name="Le Tacon F."/>
            <person name="Marmeisse R."/>
            <person name="Melayah D."/>
            <person name="Montanini B."/>
            <person name="Muratet M."/>
            <person name="Nehls U."/>
            <person name="Niculita-Hirzel H."/>
            <person name="Oudot-Le Secq M.P."/>
            <person name="Peter M."/>
            <person name="Quesneville H."/>
            <person name="Rajashekar B."/>
            <person name="Reich M."/>
            <person name="Rouhier N."/>
            <person name="Schmutz J."/>
            <person name="Yin T."/>
            <person name="Chalot M."/>
            <person name="Henrissat B."/>
            <person name="Kuees U."/>
            <person name="Lucas S."/>
            <person name="Van de Peer Y."/>
            <person name="Podila G.K."/>
            <person name="Polle A."/>
            <person name="Pukkila P.J."/>
            <person name="Richardson P.M."/>
            <person name="Rouze P."/>
            <person name="Sanders I.R."/>
            <person name="Stajich J.E."/>
            <person name="Tunlid A."/>
            <person name="Tuskan G."/>
            <person name="Grigoriev I.V."/>
        </authorList>
    </citation>
    <scope>NUCLEOTIDE SEQUENCE [LARGE SCALE GENOMIC DNA]</scope>
    <source>
        <strain evidence="3">S238N-H82 / ATCC MYA-4686</strain>
    </source>
</reference>
<organism evidence="3">
    <name type="scientific">Laccaria bicolor (strain S238N-H82 / ATCC MYA-4686)</name>
    <name type="common">Bicoloured deceiver</name>
    <name type="synonym">Laccaria laccata var. bicolor</name>
    <dbReference type="NCBI Taxonomy" id="486041"/>
    <lineage>
        <taxon>Eukaryota</taxon>
        <taxon>Fungi</taxon>
        <taxon>Dikarya</taxon>
        <taxon>Basidiomycota</taxon>
        <taxon>Agaricomycotina</taxon>
        <taxon>Agaricomycetes</taxon>
        <taxon>Agaricomycetidae</taxon>
        <taxon>Agaricales</taxon>
        <taxon>Agaricineae</taxon>
        <taxon>Hydnangiaceae</taxon>
        <taxon>Laccaria</taxon>
    </lineage>
</organism>
<dbReference type="EMBL" id="DS547092">
    <property type="protein sequence ID" value="EDR14415.1"/>
    <property type="molecule type" value="Genomic_DNA"/>
</dbReference>
<dbReference type="GeneID" id="6070400"/>
<dbReference type="AlphaFoldDB" id="B0CT82"/>
<gene>
    <name evidence="2" type="ORF">LACBIDRAFT_322376</name>
</gene>
<keyword evidence="3" id="KW-1185">Reference proteome</keyword>
<sequence length="101" mass="10786">MGILMAYTPFTIADILGDELLDLFKTLDVAPKQPKPSKPQAARGEKRCGSTSHTCQSTAQTVIFSPLTASFIHSSPASLSAYLSSTNYALQSPTLNKLLAL</sequence>
<evidence type="ECO:0000313" key="3">
    <source>
        <dbReference type="Proteomes" id="UP000001194"/>
    </source>
</evidence>
<evidence type="ECO:0000256" key="1">
    <source>
        <dbReference type="SAM" id="MobiDB-lite"/>
    </source>
</evidence>